<proteinExistence type="predicted"/>
<evidence type="ECO:0000313" key="1">
    <source>
        <dbReference type="EMBL" id="CAE7222392.1"/>
    </source>
</evidence>
<protein>
    <submittedName>
        <fullName evidence="1">Uncharacterized protein</fullName>
    </submittedName>
</protein>
<reference evidence="1" key="1">
    <citation type="submission" date="2021-02" db="EMBL/GenBank/DDBJ databases">
        <authorList>
            <person name="Dougan E. K."/>
            <person name="Rhodes N."/>
            <person name="Thang M."/>
            <person name="Chan C."/>
        </authorList>
    </citation>
    <scope>NUCLEOTIDE SEQUENCE</scope>
</reference>
<keyword evidence="2" id="KW-1185">Reference proteome</keyword>
<accession>A0A812K893</accession>
<dbReference type="AlphaFoldDB" id="A0A812K893"/>
<organism evidence="1 2">
    <name type="scientific">Symbiodinium natans</name>
    <dbReference type="NCBI Taxonomy" id="878477"/>
    <lineage>
        <taxon>Eukaryota</taxon>
        <taxon>Sar</taxon>
        <taxon>Alveolata</taxon>
        <taxon>Dinophyceae</taxon>
        <taxon>Suessiales</taxon>
        <taxon>Symbiodiniaceae</taxon>
        <taxon>Symbiodinium</taxon>
    </lineage>
</organism>
<sequence length="211" mass="23887">MLDDPMIQHEEWPMRLRPWIRRVSLGLMAIAAALALQHRWRANRTSHALSAISMSSQNTGSDFRGIALKSGDANYDTVFNQTIFDCVQNSKQGTQAECFDSIKSLDSKCRELAKDPVRGSCMQIQACLTGQDYGPIMNPCDEACGDTGHEHMKKSCHVQFSALRLLSRTCVPKWVIHDQKTDWRLYQVRDMINGIAKRCGHPIKNDPFFNS</sequence>
<dbReference type="Proteomes" id="UP000604046">
    <property type="component" value="Unassembled WGS sequence"/>
</dbReference>
<evidence type="ECO:0000313" key="2">
    <source>
        <dbReference type="Proteomes" id="UP000604046"/>
    </source>
</evidence>
<name>A0A812K893_9DINO</name>
<gene>
    <name evidence="1" type="ORF">SNAT2548_LOCUS8278</name>
</gene>
<dbReference type="EMBL" id="CAJNDS010000609">
    <property type="protein sequence ID" value="CAE7222392.1"/>
    <property type="molecule type" value="Genomic_DNA"/>
</dbReference>
<dbReference type="OrthoDB" id="412978at2759"/>
<comment type="caution">
    <text evidence="1">The sequence shown here is derived from an EMBL/GenBank/DDBJ whole genome shotgun (WGS) entry which is preliminary data.</text>
</comment>